<sequence>MMESDVKSNRAEANPEPAKADRAALKDVPPIFEPDTTCWRIARADKMCLIVDAADYFRILRRVFTAARKELLLIGWDFDFELEMLPGESDENGLAPDGLPNQLGGFIEAVVEQSPDLNVYLLKWNGAVLAAPGAVLPSLALATFGSDRIHFALDGHHPFGACHHQKIVVADDSLAFCGGIDATEDRWDTSDHKPDDPRRVRKDGTLSGPWHDATSAMTGPAASALAELSRMRWYRATGEELARPDPADQMAWPDTLEADATDIQVAIARTEPPYDGAALTNEVEALYLRCIEVATQAIYIESQYFAAEKICAALERRLAEEDGPEIVVINPVEAESQLEDDAMNVLRGRMIERLKKAGKGDRFRIHYPANSAGEPIYVHAKIMIVDDRILRLGSSNLNDRSMGFDTECDVAIEGPGDLIDGFRTRLLSEHLDVSPEVFDAALQEKGTLIAAIESLNAPEGRGLRDIVPGDENWRGSFLADTRLLDPRYLPGQSTSTGQGVRPRHLAFMAGAAALAYLGWKAWTLRKGGGPRH</sequence>
<evidence type="ECO:0000256" key="9">
    <source>
        <dbReference type="ARBA" id="ARBA00029594"/>
    </source>
</evidence>
<dbReference type="CDD" id="cd09143">
    <property type="entry name" value="PLDc_vPLD1_2_like_bac_2"/>
    <property type="match status" value="1"/>
</dbReference>
<name>A0A1N7HN50_9RHOB</name>
<evidence type="ECO:0000256" key="7">
    <source>
        <dbReference type="ARBA" id="ARBA00022801"/>
    </source>
</evidence>
<evidence type="ECO:0000256" key="10">
    <source>
        <dbReference type="SAM" id="MobiDB-lite"/>
    </source>
</evidence>
<dbReference type="AlphaFoldDB" id="A0A1N7HN50"/>
<dbReference type="InterPro" id="IPR001736">
    <property type="entry name" value="PLipase_D/transphosphatidylase"/>
</dbReference>
<evidence type="ECO:0000256" key="1">
    <source>
        <dbReference type="ARBA" id="ARBA00000798"/>
    </source>
</evidence>
<dbReference type="PROSITE" id="PS50035">
    <property type="entry name" value="PLD"/>
    <property type="match status" value="2"/>
</dbReference>
<evidence type="ECO:0000256" key="8">
    <source>
        <dbReference type="ARBA" id="ARBA00023098"/>
    </source>
</evidence>
<evidence type="ECO:0000259" key="11">
    <source>
        <dbReference type="PROSITE" id="PS50035"/>
    </source>
</evidence>
<evidence type="ECO:0000256" key="5">
    <source>
        <dbReference type="ARBA" id="ARBA00022525"/>
    </source>
</evidence>
<feature type="domain" description="PLD phosphodiesterase" evidence="11">
    <location>
        <begin position="374"/>
        <end position="401"/>
    </location>
</feature>
<feature type="region of interest" description="Disordered" evidence="10">
    <location>
        <begin position="1"/>
        <end position="20"/>
    </location>
</feature>
<dbReference type="STRING" id="573024.SAMN05216208_3544"/>
<feature type="compositionally biased region" description="Basic and acidic residues" evidence="10">
    <location>
        <begin position="185"/>
        <end position="204"/>
    </location>
</feature>
<evidence type="ECO:0000256" key="2">
    <source>
        <dbReference type="ARBA" id="ARBA00003145"/>
    </source>
</evidence>
<feature type="domain" description="PLD phosphodiesterase" evidence="11">
    <location>
        <begin position="159"/>
        <end position="186"/>
    </location>
</feature>
<protein>
    <recommendedName>
        <fullName evidence="4">Phospholipase D</fullName>
    </recommendedName>
    <alternativeName>
        <fullName evidence="9">Choline phosphatase</fullName>
    </alternativeName>
</protein>
<dbReference type="PANTHER" id="PTHR18896">
    <property type="entry name" value="PHOSPHOLIPASE D"/>
    <property type="match status" value="1"/>
</dbReference>
<feature type="region of interest" description="Disordered" evidence="10">
    <location>
        <begin position="185"/>
        <end position="213"/>
    </location>
</feature>
<keyword evidence="7" id="KW-0378">Hydrolase</keyword>
<gene>
    <name evidence="12" type="ORF">SAMN05421666_3513</name>
</gene>
<dbReference type="InterPro" id="IPR025202">
    <property type="entry name" value="PLD-like_dom"/>
</dbReference>
<keyword evidence="13" id="KW-1185">Reference proteome</keyword>
<evidence type="ECO:0000256" key="3">
    <source>
        <dbReference type="ARBA" id="ARBA00004613"/>
    </source>
</evidence>
<reference evidence="12 13" key="1">
    <citation type="submission" date="2017-01" db="EMBL/GenBank/DDBJ databases">
        <authorList>
            <person name="Mah S.A."/>
            <person name="Swanson W.J."/>
            <person name="Moy G.W."/>
            <person name="Vacquier V.D."/>
        </authorList>
    </citation>
    <scope>NUCLEOTIDE SEQUENCE [LARGE SCALE GENOMIC DNA]</scope>
    <source>
        <strain evidence="12 13">DSM 29590</strain>
    </source>
</reference>
<proteinExistence type="predicted"/>
<comment type="catalytic activity">
    <reaction evidence="1">
        <text>a 1,2-diacyl-sn-glycero-3-phosphocholine + H2O = a 1,2-diacyl-sn-glycero-3-phosphate + choline + H(+)</text>
        <dbReference type="Rhea" id="RHEA:14445"/>
        <dbReference type="ChEBI" id="CHEBI:15354"/>
        <dbReference type="ChEBI" id="CHEBI:15377"/>
        <dbReference type="ChEBI" id="CHEBI:15378"/>
        <dbReference type="ChEBI" id="CHEBI:57643"/>
        <dbReference type="ChEBI" id="CHEBI:58608"/>
        <dbReference type="EC" id="3.1.4.4"/>
    </reaction>
</comment>
<keyword evidence="5" id="KW-0964">Secreted</keyword>
<dbReference type="CDD" id="cd09140">
    <property type="entry name" value="PLDc_vPLD1_2_like_bac_1"/>
    <property type="match status" value="1"/>
</dbReference>
<dbReference type="GO" id="GO:0009395">
    <property type="term" value="P:phospholipid catabolic process"/>
    <property type="evidence" value="ECO:0007669"/>
    <property type="project" value="TreeGrafter"/>
</dbReference>
<evidence type="ECO:0000313" key="12">
    <source>
        <dbReference type="EMBL" id="SIS26304.1"/>
    </source>
</evidence>
<feature type="compositionally biased region" description="Basic and acidic residues" evidence="10">
    <location>
        <begin position="1"/>
        <end position="10"/>
    </location>
</feature>
<evidence type="ECO:0000256" key="4">
    <source>
        <dbReference type="ARBA" id="ARBA00018392"/>
    </source>
</evidence>
<dbReference type="SUPFAM" id="SSF56024">
    <property type="entry name" value="Phospholipase D/nuclease"/>
    <property type="match status" value="2"/>
</dbReference>
<comment type="subcellular location">
    <subcellularLocation>
        <location evidence="3">Secreted</location>
    </subcellularLocation>
</comment>
<dbReference type="Pfam" id="PF13091">
    <property type="entry name" value="PLDc_2"/>
    <property type="match status" value="1"/>
</dbReference>
<dbReference type="SMART" id="SM00155">
    <property type="entry name" value="PLDc"/>
    <property type="match status" value="2"/>
</dbReference>
<keyword evidence="6" id="KW-0677">Repeat</keyword>
<evidence type="ECO:0000313" key="13">
    <source>
        <dbReference type="Proteomes" id="UP000186019"/>
    </source>
</evidence>
<dbReference type="EMBL" id="FTNV01000006">
    <property type="protein sequence ID" value="SIS26304.1"/>
    <property type="molecule type" value="Genomic_DNA"/>
</dbReference>
<comment type="function">
    <text evidence="2">Could be a virulence factor.</text>
</comment>
<dbReference type="InterPro" id="IPR015679">
    <property type="entry name" value="PLipase_D_fam"/>
</dbReference>
<dbReference type="GO" id="GO:0005576">
    <property type="term" value="C:extracellular region"/>
    <property type="evidence" value="ECO:0007669"/>
    <property type="project" value="UniProtKB-SubCell"/>
</dbReference>
<organism evidence="12 13">
    <name type="scientific">Roseovarius nanhaiticus</name>
    <dbReference type="NCBI Taxonomy" id="573024"/>
    <lineage>
        <taxon>Bacteria</taxon>
        <taxon>Pseudomonadati</taxon>
        <taxon>Pseudomonadota</taxon>
        <taxon>Alphaproteobacteria</taxon>
        <taxon>Rhodobacterales</taxon>
        <taxon>Roseobacteraceae</taxon>
        <taxon>Roseovarius</taxon>
    </lineage>
</organism>
<accession>A0A1N7HN50</accession>
<dbReference type="PANTHER" id="PTHR18896:SF76">
    <property type="entry name" value="PHOSPHOLIPASE"/>
    <property type="match status" value="1"/>
</dbReference>
<dbReference type="GO" id="GO:0004630">
    <property type="term" value="F:phospholipase D activity"/>
    <property type="evidence" value="ECO:0007669"/>
    <property type="project" value="UniProtKB-EC"/>
</dbReference>
<dbReference type="Gene3D" id="3.30.870.10">
    <property type="entry name" value="Endonuclease Chain A"/>
    <property type="match status" value="2"/>
</dbReference>
<keyword evidence="8" id="KW-0443">Lipid metabolism</keyword>
<dbReference type="Proteomes" id="UP000186019">
    <property type="component" value="Unassembled WGS sequence"/>
</dbReference>
<evidence type="ECO:0000256" key="6">
    <source>
        <dbReference type="ARBA" id="ARBA00022737"/>
    </source>
</evidence>